<comment type="caution">
    <text evidence="4">The sequence shown here is derived from an EMBL/GenBank/DDBJ whole genome shotgun (WGS) entry which is preliminary data.</text>
</comment>
<evidence type="ECO:0000256" key="1">
    <source>
        <dbReference type="ARBA" id="ARBA00022723"/>
    </source>
</evidence>
<dbReference type="Gene3D" id="3.40.30.10">
    <property type="entry name" value="Glutaredoxin"/>
    <property type="match status" value="1"/>
</dbReference>
<evidence type="ECO:0000313" key="5">
    <source>
        <dbReference type="Proteomes" id="UP000553059"/>
    </source>
</evidence>
<dbReference type="Pfam" id="PF01257">
    <property type="entry name" value="2Fe-2S_thioredx"/>
    <property type="match status" value="1"/>
</dbReference>
<gene>
    <name evidence="4" type="ORF">GX523_01605</name>
</gene>
<dbReference type="PANTHER" id="PTHR43578:SF3">
    <property type="entry name" value="NADH-QUINONE OXIDOREDUCTASE SUBUNIT F"/>
    <property type="match status" value="1"/>
</dbReference>
<sequence length="144" mass="16005">MNTEAKKQVFICAGTGCLSSGANKIIDLMNVEIKRQGLSKNVELIATGCRGFCEQGPTLVVEPAQRFYRRIQPEDIPELVEKELGQGEKVERLFYVDPLSGEPALSYEDISFFAKQTRIALKNCGFIDPTKLEDYLAHGGYEGL</sequence>
<dbReference type="PANTHER" id="PTHR43578">
    <property type="entry name" value="NADH-QUINONE OXIDOREDUCTASE SUBUNIT F"/>
    <property type="match status" value="1"/>
</dbReference>
<dbReference type="GO" id="GO:0046872">
    <property type="term" value="F:metal ion binding"/>
    <property type="evidence" value="ECO:0007669"/>
    <property type="project" value="UniProtKB-KW"/>
</dbReference>
<evidence type="ECO:0000256" key="3">
    <source>
        <dbReference type="ARBA" id="ARBA00023014"/>
    </source>
</evidence>
<evidence type="ECO:0000256" key="2">
    <source>
        <dbReference type="ARBA" id="ARBA00023004"/>
    </source>
</evidence>
<accession>A0A7C6Z2B6</accession>
<dbReference type="SUPFAM" id="SSF52833">
    <property type="entry name" value="Thioredoxin-like"/>
    <property type="match status" value="1"/>
</dbReference>
<dbReference type="EMBL" id="DUTF01000035">
    <property type="protein sequence ID" value="HHY25443.1"/>
    <property type="molecule type" value="Genomic_DNA"/>
</dbReference>
<name>A0A7C6Z2B6_9FIRM</name>
<keyword evidence="1" id="KW-0479">Metal-binding</keyword>
<dbReference type="Proteomes" id="UP000553059">
    <property type="component" value="Unassembled WGS sequence"/>
</dbReference>
<dbReference type="GO" id="GO:0051536">
    <property type="term" value="F:iron-sulfur cluster binding"/>
    <property type="evidence" value="ECO:0007669"/>
    <property type="project" value="UniProtKB-KW"/>
</dbReference>
<keyword evidence="2" id="KW-0408">Iron</keyword>
<proteinExistence type="predicted"/>
<dbReference type="InterPro" id="IPR036249">
    <property type="entry name" value="Thioredoxin-like_sf"/>
</dbReference>
<keyword evidence="3" id="KW-0411">Iron-sulfur</keyword>
<evidence type="ECO:0000313" key="4">
    <source>
        <dbReference type="EMBL" id="HHY25443.1"/>
    </source>
</evidence>
<protein>
    <submittedName>
        <fullName evidence="4">NADH-quinone oxidoreductase subunit F</fullName>
    </submittedName>
</protein>
<dbReference type="AlphaFoldDB" id="A0A7C6Z2B6"/>
<reference evidence="4 5" key="1">
    <citation type="journal article" date="2020" name="Biotechnol. Biofuels">
        <title>New insights from the biogas microbiome by comprehensive genome-resolved metagenomics of nearly 1600 species originating from multiple anaerobic digesters.</title>
        <authorList>
            <person name="Campanaro S."/>
            <person name="Treu L."/>
            <person name="Rodriguez-R L.M."/>
            <person name="Kovalovszki A."/>
            <person name="Ziels R.M."/>
            <person name="Maus I."/>
            <person name="Zhu X."/>
            <person name="Kougias P.G."/>
            <person name="Basile A."/>
            <person name="Luo G."/>
            <person name="Schluter A."/>
            <person name="Konstantinidis K.T."/>
            <person name="Angelidaki I."/>
        </authorList>
    </citation>
    <scope>NUCLEOTIDE SEQUENCE [LARGE SCALE GENOMIC DNA]</scope>
    <source>
        <strain evidence="4">AS05jafATM_4</strain>
    </source>
</reference>
<feature type="non-terminal residue" evidence="4">
    <location>
        <position position="144"/>
    </location>
</feature>
<dbReference type="CDD" id="cd02980">
    <property type="entry name" value="TRX_Fd_family"/>
    <property type="match status" value="1"/>
</dbReference>
<organism evidence="4 5">
    <name type="scientific">Desulfitobacterium dehalogenans</name>
    <dbReference type="NCBI Taxonomy" id="36854"/>
    <lineage>
        <taxon>Bacteria</taxon>
        <taxon>Bacillati</taxon>
        <taxon>Bacillota</taxon>
        <taxon>Clostridia</taxon>
        <taxon>Eubacteriales</taxon>
        <taxon>Desulfitobacteriaceae</taxon>
        <taxon>Desulfitobacterium</taxon>
    </lineage>
</organism>
<dbReference type="Gene3D" id="6.10.250.1450">
    <property type="match status" value="1"/>
</dbReference>